<accession>A0A067L889</accession>
<organism evidence="1 2">
    <name type="scientific">Jatropha curcas</name>
    <name type="common">Barbados nut</name>
    <dbReference type="NCBI Taxonomy" id="180498"/>
    <lineage>
        <taxon>Eukaryota</taxon>
        <taxon>Viridiplantae</taxon>
        <taxon>Streptophyta</taxon>
        <taxon>Embryophyta</taxon>
        <taxon>Tracheophyta</taxon>
        <taxon>Spermatophyta</taxon>
        <taxon>Magnoliopsida</taxon>
        <taxon>eudicotyledons</taxon>
        <taxon>Gunneridae</taxon>
        <taxon>Pentapetalae</taxon>
        <taxon>rosids</taxon>
        <taxon>fabids</taxon>
        <taxon>Malpighiales</taxon>
        <taxon>Euphorbiaceae</taxon>
        <taxon>Crotonoideae</taxon>
        <taxon>Jatropheae</taxon>
        <taxon>Jatropha</taxon>
    </lineage>
</organism>
<dbReference type="Proteomes" id="UP000027138">
    <property type="component" value="Unassembled WGS sequence"/>
</dbReference>
<evidence type="ECO:0000313" key="1">
    <source>
        <dbReference type="EMBL" id="KDP44671.1"/>
    </source>
</evidence>
<protein>
    <submittedName>
        <fullName evidence="1">Uncharacterized protein</fullName>
    </submittedName>
</protein>
<dbReference type="AlphaFoldDB" id="A0A067L889"/>
<proteinExistence type="predicted"/>
<evidence type="ECO:0000313" key="2">
    <source>
        <dbReference type="Proteomes" id="UP000027138"/>
    </source>
</evidence>
<keyword evidence="2" id="KW-1185">Reference proteome</keyword>
<gene>
    <name evidence="1" type="ORF">JCGZ_19486</name>
</gene>
<dbReference type="EMBL" id="KK914242">
    <property type="protein sequence ID" value="KDP44671.1"/>
    <property type="molecule type" value="Genomic_DNA"/>
</dbReference>
<reference evidence="1 2" key="1">
    <citation type="journal article" date="2014" name="PLoS ONE">
        <title>Global Analysis of Gene Expression Profiles in Physic Nut (Jatropha curcas L.) Seedlings Exposed to Salt Stress.</title>
        <authorList>
            <person name="Zhang L."/>
            <person name="Zhang C."/>
            <person name="Wu P."/>
            <person name="Chen Y."/>
            <person name="Li M."/>
            <person name="Jiang H."/>
            <person name="Wu G."/>
        </authorList>
    </citation>
    <scope>NUCLEOTIDE SEQUENCE [LARGE SCALE GENOMIC DNA]</scope>
    <source>
        <strain evidence="2">cv. GZQX0401</strain>
        <tissue evidence="1">Young leaves</tissue>
    </source>
</reference>
<sequence>MSCITPTENVVAIAPIGGGRGRGYNGGPSPTTTSKRYARDTVAFAAKRQATPRRIGIHINETARMTTY</sequence>
<name>A0A067L889_JATCU</name>